<evidence type="ECO:0000313" key="3">
    <source>
        <dbReference type="EMBL" id="KAK7687964.1"/>
    </source>
</evidence>
<evidence type="ECO:0000256" key="1">
    <source>
        <dbReference type="SAM" id="MobiDB-lite"/>
    </source>
</evidence>
<keyword evidence="4" id="KW-1185">Reference proteome</keyword>
<feature type="region of interest" description="Disordered" evidence="1">
    <location>
        <begin position="1"/>
        <end position="26"/>
    </location>
</feature>
<proteinExistence type="predicted"/>
<dbReference type="InterPro" id="IPR009605">
    <property type="entry name" value="DUF1216"/>
</dbReference>
<dbReference type="EMBL" id="JASBNA010000012">
    <property type="protein sequence ID" value="KAK7687964.1"/>
    <property type="molecule type" value="Genomic_DNA"/>
</dbReference>
<accession>A0AAW0G9D8</accession>
<feature type="compositionally biased region" description="Polar residues" evidence="1">
    <location>
        <begin position="112"/>
        <end position="128"/>
    </location>
</feature>
<protein>
    <recommendedName>
        <fullName evidence="2">DUF1216 domain-containing protein</fullName>
    </recommendedName>
</protein>
<evidence type="ECO:0000313" key="4">
    <source>
        <dbReference type="Proteomes" id="UP001385951"/>
    </source>
</evidence>
<evidence type="ECO:0000259" key="2">
    <source>
        <dbReference type="Pfam" id="PF06746"/>
    </source>
</evidence>
<feature type="region of interest" description="Disordered" evidence="1">
    <location>
        <begin position="112"/>
        <end position="177"/>
    </location>
</feature>
<name>A0AAW0G9D8_9APHY</name>
<feature type="compositionally biased region" description="Polar residues" evidence="1">
    <location>
        <begin position="157"/>
        <end position="177"/>
    </location>
</feature>
<dbReference type="Pfam" id="PF06746">
    <property type="entry name" value="DUF1216"/>
    <property type="match status" value="1"/>
</dbReference>
<dbReference type="Proteomes" id="UP001385951">
    <property type="component" value="Unassembled WGS sequence"/>
</dbReference>
<sequence length="223" mass="25264">MARKLSESDAESYRDKARRRKQRLKTLKGELQELRETRKQEESDYIADIKSDHEQLHNVIDILKNKIIDDAEQLNSMKEERDRLIAQLKRQRINHCIFIENLVRNQVSQDPDVITSNSTHPTPRSSTRPVLKPHTHPIPGPSTGPILRPFTRVIPKPSTSATPGPSTDTIPKPSTSADPIIEDEAQIMEKLNIAWTTSGDDLGTAISNAIRILERRTVPTTRS</sequence>
<reference evidence="3 4" key="1">
    <citation type="submission" date="2022-09" db="EMBL/GenBank/DDBJ databases">
        <authorList>
            <person name="Palmer J.M."/>
        </authorList>
    </citation>
    <scope>NUCLEOTIDE SEQUENCE [LARGE SCALE GENOMIC DNA]</scope>
    <source>
        <strain evidence="3 4">DSM 7382</strain>
    </source>
</reference>
<feature type="domain" description="DUF1216" evidence="2">
    <location>
        <begin position="26"/>
        <end position="101"/>
    </location>
</feature>
<gene>
    <name evidence="3" type="ORF">QCA50_009183</name>
</gene>
<comment type="caution">
    <text evidence="3">The sequence shown here is derived from an EMBL/GenBank/DDBJ whole genome shotgun (WGS) entry which is preliminary data.</text>
</comment>
<feature type="compositionally biased region" description="Basic and acidic residues" evidence="1">
    <location>
        <begin position="1"/>
        <end position="15"/>
    </location>
</feature>
<organism evidence="3 4">
    <name type="scientific">Cerrena zonata</name>
    <dbReference type="NCBI Taxonomy" id="2478898"/>
    <lineage>
        <taxon>Eukaryota</taxon>
        <taxon>Fungi</taxon>
        <taxon>Dikarya</taxon>
        <taxon>Basidiomycota</taxon>
        <taxon>Agaricomycotina</taxon>
        <taxon>Agaricomycetes</taxon>
        <taxon>Polyporales</taxon>
        <taxon>Cerrenaceae</taxon>
        <taxon>Cerrena</taxon>
    </lineage>
</organism>
<feature type="compositionally biased region" description="Basic residues" evidence="1">
    <location>
        <begin position="16"/>
        <end position="26"/>
    </location>
</feature>
<dbReference type="AlphaFoldDB" id="A0AAW0G9D8"/>